<reference evidence="1" key="1">
    <citation type="submission" date="2014-12" db="EMBL/GenBank/DDBJ databases">
        <title>Insight into the proteome of Arion vulgaris.</title>
        <authorList>
            <person name="Aradska J."/>
            <person name="Bulat T."/>
            <person name="Smidak R."/>
            <person name="Sarate P."/>
            <person name="Gangsoo J."/>
            <person name="Sialana F."/>
            <person name="Bilban M."/>
            <person name="Lubec G."/>
        </authorList>
    </citation>
    <scope>NUCLEOTIDE SEQUENCE</scope>
    <source>
        <tissue evidence="1">Skin</tissue>
    </source>
</reference>
<accession>A0A0B7ALI3</accession>
<organism evidence="1">
    <name type="scientific">Arion vulgaris</name>
    <dbReference type="NCBI Taxonomy" id="1028688"/>
    <lineage>
        <taxon>Eukaryota</taxon>
        <taxon>Metazoa</taxon>
        <taxon>Spiralia</taxon>
        <taxon>Lophotrochozoa</taxon>
        <taxon>Mollusca</taxon>
        <taxon>Gastropoda</taxon>
        <taxon>Heterobranchia</taxon>
        <taxon>Euthyneura</taxon>
        <taxon>Panpulmonata</taxon>
        <taxon>Eupulmonata</taxon>
        <taxon>Stylommatophora</taxon>
        <taxon>Helicina</taxon>
        <taxon>Arionoidea</taxon>
        <taxon>Arionidae</taxon>
        <taxon>Arion</taxon>
    </lineage>
</organism>
<dbReference type="EMBL" id="HACG01033977">
    <property type="protein sequence ID" value="CEK80842.1"/>
    <property type="molecule type" value="Transcribed_RNA"/>
</dbReference>
<dbReference type="EMBL" id="HACG01033976">
    <property type="protein sequence ID" value="CEK80841.1"/>
    <property type="molecule type" value="Transcribed_RNA"/>
</dbReference>
<evidence type="ECO:0000313" key="2">
    <source>
        <dbReference type="EMBL" id="CEK80842.1"/>
    </source>
</evidence>
<proteinExistence type="predicted"/>
<sequence>MGQAEGAIQQVCSPKNINLGRERVTIPVDANTTFLTRITVDGSGENKFQWWRILRSKHKYIKTQETVIL</sequence>
<name>A0A0B7ALI3_9EUPU</name>
<gene>
    <name evidence="1" type="primary">ORF122986</name>
    <name evidence="2" type="synonym">ORF122989</name>
</gene>
<evidence type="ECO:0000313" key="1">
    <source>
        <dbReference type="EMBL" id="CEK80841.1"/>
    </source>
</evidence>
<dbReference type="AlphaFoldDB" id="A0A0B7ALI3"/>
<protein>
    <submittedName>
        <fullName evidence="1">Uncharacterized protein</fullName>
    </submittedName>
</protein>